<protein>
    <recommendedName>
        <fullName evidence="6">ATPase dynein-related AAA domain-containing protein</fullName>
    </recommendedName>
</protein>
<feature type="region of interest" description="Disordered" evidence="2">
    <location>
        <begin position="24"/>
        <end position="48"/>
    </location>
</feature>
<gene>
    <name evidence="5" type="ORF">LCGC14_1972190</name>
</gene>
<sequence>MARTRIDKQPCPYCPYEAWSEKDLDDHKKFAHGDTGEAKEESIPEPEPIVAVEETVPPPEVSPQVKTANLEKLEGEAELPPGIFVPSPQPDFWVSERVARELYIIGKLSDKGEAVNIKVLGPAGCGKTSLGWEFAASFKRPCFEVHWGMYQEPSEVWGKDRLSMETGTYYEQARYVDALQLPKCVIILDEPNRCHPEVLNTNFALWDWRRAAWVPDLRKMLRVAPGVVFFACMNEGAEYIGTNPMDKAIRERFGRTIRLTWPPMKVEAKIIKKRTGCEQEIADKLAKFARDVRRNPKVGCTPSTRQLLVAAQDVVEGLPIQEAVMYAIINDLDESIDRTALLQHLQIIGSVDEAFVEGREEDSEDDDS</sequence>
<evidence type="ECO:0000256" key="2">
    <source>
        <dbReference type="SAM" id="MobiDB-lite"/>
    </source>
</evidence>
<name>A0A0F9FBE4_9ZZZZ</name>
<evidence type="ECO:0008006" key="6">
    <source>
        <dbReference type="Google" id="ProtNLM"/>
    </source>
</evidence>
<evidence type="ECO:0000259" key="4">
    <source>
        <dbReference type="Pfam" id="PF08406"/>
    </source>
</evidence>
<feature type="domain" description="CbbQ/NirQ/NorQ C-terminal" evidence="4">
    <location>
        <begin position="267"/>
        <end position="343"/>
    </location>
</feature>
<proteinExistence type="inferred from homology"/>
<evidence type="ECO:0000259" key="3">
    <source>
        <dbReference type="Pfam" id="PF07728"/>
    </source>
</evidence>
<comment type="caution">
    <text evidence="5">The sequence shown here is derived from an EMBL/GenBank/DDBJ whole genome shotgun (WGS) entry which is preliminary data.</text>
</comment>
<dbReference type="EMBL" id="LAZR01021911">
    <property type="protein sequence ID" value="KKL83694.1"/>
    <property type="molecule type" value="Genomic_DNA"/>
</dbReference>
<dbReference type="Gene3D" id="3.40.50.300">
    <property type="entry name" value="P-loop containing nucleotide triphosphate hydrolases"/>
    <property type="match status" value="1"/>
</dbReference>
<evidence type="ECO:0000256" key="1">
    <source>
        <dbReference type="ARBA" id="ARBA00009417"/>
    </source>
</evidence>
<dbReference type="GO" id="GO:0005524">
    <property type="term" value="F:ATP binding"/>
    <property type="evidence" value="ECO:0007669"/>
    <property type="project" value="InterPro"/>
</dbReference>
<dbReference type="SUPFAM" id="SSF52540">
    <property type="entry name" value="P-loop containing nucleoside triphosphate hydrolases"/>
    <property type="match status" value="1"/>
</dbReference>
<dbReference type="InterPro" id="IPR011704">
    <property type="entry name" value="ATPase_dyneun-rel_AAA"/>
</dbReference>
<evidence type="ECO:0000313" key="5">
    <source>
        <dbReference type="EMBL" id="KKL83694.1"/>
    </source>
</evidence>
<dbReference type="AlphaFoldDB" id="A0A0F9FBE4"/>
<dbReference type="Pfam" id="PF08406">
    <property type="entry name" value="CbbQ_C"/>
    <property type="match status" value="1"/>
</dbReference>
<comment type="similarity">
    <text evidence="1">Belongs to the CbbQ/NirQ/NorQ/GpvN family.</text>
</comment>
<dbReference type="InterPro" id="IPR013615">
    <property type="entry name" value="CbbQ_C"/>
</dbReference>
<accession>A0A0F9FBE4</accession>
<dbReference type="GO" id="GO:0016887">
    <property type="term" value="F:ATP hydrolysis activity"/>
    <property type="evidence" value="ECO:0007669"/>
    <property type="project" value="InterPro"/>
</dbReference>
<organism evidence="5">
    <name type="scientific">marine sediment metagenome</name>
    <dbReference type="NCBI Taxonomy" id="412755"/>
    <lineage>
        <taxon>unclassified sequences</taxon>
        <taxon>metagenomes</taxon>
        <taxon>ecological metagenomes</taxon>
    </lineage>
</organism>
<reference evidence="5" key="1">
    <citation type="journal article" date="2015" name="Nature">
        <title>Complex archaea that bridge the gap between prokaryotes and eukaryotes.</title>
        <authorList>
            <person name="Spang A."/>
            <person name="Saw J.H."/>
            <person name="Jorgensen S.L."/>
            <person name="Zaremba-Niedzwiedzka K."/>
            <person name="Martijn J."/>
            <person name="Lind A.E."/>
            <person name="van Eijk R."/>
            <person name="Schleper C."/>
            <person name="Guy L."/>
            <person name="Ettema T.J."/>
        </authorList>
    </citation>
    <scope>NUCLEOTIDE SEQUENCE</scope>
</reference>
<dbReference type="Pfam" id="PF07728">
    <property type="entry name" value="AAA_5"/>
    <property type="match status" value="1"/>
</dbReference>
<dbReference type="InterPro" id="IPR027417">
    <property type="entry name" value="P-loop_NTPase"/>
</dbReference>
<feature type="compositionally biased region" description="Basic and acidic residues" evidence="2">
    <location>
        <begin position="24"/>
        <end position="42"/>
    </location>
</feature>
<feature type="domain" description="ATPase dynein-related AAA" evidence="3">
    <location>
        <begin position="119"/>
        <end position="253"/>
    </location>
</feature>